<dbReference type="InterPro" id="IPR006925">
    <property type="entry name" value="Vps16_C"/>
</dbReference>
<dbReference type="InterPro" id="IPR038132">
    <property type="entry name" value="Vps16_C_sf"/>
</dbReference>
<keyword evidence="3" id="KW-0967">Endosome</keyword>
<keyword evidence="3" id="KW-0458">Lysosome</keyword>
<gene>
    <name evidence="7" type="primary">LOC108675574</name>
</gene>
<evidence type="ECO:0000313" key="6">
    <source>
        <dbReference type="Proteomes" id="UP000694843"/>
    </source>
</evidence>
<feature type="domain" description="Vps16 N-terminal" evidence="5">
    <location>
        <begin position="5"/>
        <end position="414"/>
    </location>
</feature>
<name>A0A8B7NZB2_HYAAZ</name>
<dbReference type="PANTHER" id="PTHR12811:SF0">
    <property type="entry name" value="VACUOLAR PROTEIN SORTING-ASSOCIATED PROTEIN 16 HOMOLOG"/>
    <property type="match status" value="1"/>
</dbReference>
<keyword evidence="3" id="KW-0472">Membrane</keyword>
<keyword evidence="6" id="KW-1185">Reference proteome</keyword>
<sequence>MAQVSDWTRVGNDVFYRKAELYTMEWGGGINVEEVLLSGAPYGGPIALTWLQEGRTKHRAPQSPATPTIVIFSAAGVKMGIIKWGNAPLIAMGWTLSEDLLCVQQDGAVSMYDMFGNYKQTFNMGPEAKDTGILSAKVFEGIQGTGVAVLTATHRLYVIANVAEPNPRKYADFPSADVSCWTVLREERALKVLLCQHDVLCWSSAANTRADVVQAPHVTEGVEDPVVIVKVSVSSNQRCIALLSATGKLWLGSSDLLTRFTLHDTRSNVCPRHLAWCGSGSVVLVWEVTLQLVDITGSVATFYLDSPVHVVQELDCVRLVGDTSHHILYKVPHASVETLGIGSMSPGALLVEAHLGYEEESPRAYDCLKLIQGKEEEAVHTCLEAARHDMSVDNVKLLLKSSLFGLTFLPPLEPNTFKDTALKLRILNDLRSKKIGMPLTWQQLERLTLEVALERLVARRFFPVALAIARTLGLETQLVPRILAHWACYKIANTSDKNDEQLARDIHSKLGYTAGISYTEIANCAHSLNRRQLAVKLLGYECRARAQVTGLLRLEERAAALARAQATGDTDLILTVLLDIKRALPLGEFLMVVGGSPLCRAVYARSCAAGAQEALRDLYVQDDNFHEQARLRLLEAYDNKRTDLRLGLLQSTAECFRRAKDELGVQLTEEQMRLLKCQVGLEELHHKSYVNLSLVDTLMQLIRDNHIKDAEKIRADFKITEKRYWYLRVTAHAAANHWQALEQFVKSKKTPPIGYEFVVDACLNNNSQSEAKKYVDKVKDENKAEYLRKCGLVSEAEKFTAESTSSVLNLARVTGFLS</sequence>
<evidence type="ECO:0000256" key="1">
    <source>
        <dbReference type="ARBA" id="ARBA00009250"/>
    </source>
</evidence>
<dbReference type="Proteomes" id="UP000694843">
    <property type="component" value="Unplaced"/>
</dbReference>
<dbReference type="GO" id="GO:0033263">
    <property type="term" value="C:CORVET complex"/>
    <property type="evidence" value="ECO:0007669"/>
    <property type="project" value="UniProtKB-UniRule"/>
</dbReference>
<dbReference type="GO" id="GO:0003779">
    <property type="term" value="F:actin binding"/>
    <property type="evidence" value="ECO:0007669"/>
    <property type="project" value="TreeGrafter"/>
</dbReference>
<dbReference type="OrthoDB" id="1792at2759"/>
<evidence type="ECO:0000259" key="5">
    <source>
        <dbReference type="Pfam" id="PF04841"/>
    </source>
</evidence>
<dbReference type="RefSeq" id="XP_018019087.1">
    <property type="nucleotide sequence ID" value="XM_018163598.1"/>
</dbReference>
<proteinExistence type="inferred from homology"/>
<dbReference type="OMA" id="WCGDDCL"/>
<dbReference type="GeneID" id="108675574"/>
<comment type="subcellular location">
    <subcellularLocation>
        <location evidence="3">Late endosome membrane</location>
        <topology evidence="3">Peripheral membrane protein</topology>
        <orientation evidence="3">Cytoplasmic side</orientation>
    </subcellularLocation>
    <subcellularLocation>
        <location evidence="3">Lysosome membrane</location>
        <topology evidence="3">Peripheral membrane protein</topology>
        <orientation evidence="3">Cytoplasmic side</orientation>
    </subcellularLocation>
    <text evidence="3">Cytoplasmic, peripheral membrane protein associated with late endosomes/lysosomes.</text>
</comment>
<evidence type="ECO:0000256" key="3">
    <source>
        <dbReference type="PIRNR" id="PIRNR007949"/>
    </source>
</evidence>
<dbReference type="PANTHER" id="PTHR12811">
    <property type="entry name" value="VACUOLAR PROTEIN SORTING VPS16"/>
    <property type="match status" value="1"/>
</dbReference>
<dbReference type="GO" id="GO:0042144">
    <property type="term" value="P:vacuole fusion, non-autophagic"/>
    <property type="evidence" value="ECO:0007669"/>
    <property type="project" value="TreeGrafter"/>
</dbReference>
<dbReference type="GO" id="GO:0005765">
    <property type="term" value="C:lysosomal membrane"/>
    <property type="evidence" value="ECO:0007669"/>
    <property type="project" value="UniProtKB-SubCell"/>
</dbReference>
<dbReference type="GO" id="GO:0016197">
    <property type="term" value="P:endosomal transport"/>
    <property type="evidence" value="ECO:0007669"/>
    <property type="project" value="TreeGrafter"/>
</dbReference>
<accession>A0A8B7NZB2</accession>
<dbReference type="Pfam" id="PF04841">
    <property type="entry name" value="Vps16_N"/>
    <property type="match status" value="1"/>
</dbReference>
<reference evidence="7" key="1">
    <citation type="submission" date="2025-08" db="UniProtKB">
        <authorList>
            <consortium name="RefSeq"/>
        </authorList>
    </citation>
    <scope>IDENTIFICATION</scope>
    <source>
        <tissue evidence="7">Whole organism</tissue>
    </source>
</reference>
<dbReference type="InterPro" id="IPR016534">
    <property type="entry name" value="VPS16"/>
</dbReference>
<feature type="domain" description="Vps16 C-terminal" evidence="4">
    <location>
        <begin position="516"/>
        <end position="805"/>
    </location>
</feature>
<organism evidence="6 7">
    <name type="scientific">Hyalella azteca</name>
    <name type="common">Amphipod</name>
    <dbReference type="NCBI Taxonomy" id="294128"/>
    <lineage>
        <taxon>Eukaryota</taxon>
        <taxon>Metazoa</taxon>
        <taxon>Ecdysozoa</taxon>
        <taxon>Arthropoda</taxon>
        <taxon>Crustacea</taxon>
        <taxon>Multicrustacea</taxon>
        <taxon>Malacostraca</taxon>
        <taxon>Eumalacostraca</taxon>
        <taxon>Peracarida</taxon>
        <taxon>Amphipoda</taxon>
        <taxon>Senticaudata</taxon>
        <taxon>Talitrida</taxon>
        <taxon>Talitroidea</taxon>
        <taxon>Hyalellidae</taxon>
        <taxon>Hyalella</taxon>
    </lineage>
</organism>
<dbReference type="GO" id="GO:0030897">
    <property type="term" value="C:HOPS complex"/>
    <property type="evidence" value="ECO:0007669"/>
    <property type="project" value="UniProtKB-UniRule"/>
</dbReference>
<protein>
    <recommendedName>
        <fullName evidence="2 3">Vacuolar protein sorting-associated protein 16 homolog</fullName>
    </recommendedName>
</protein>
<dbReference type="PIRSF" id="PIRSF007949">
    <property type="entry name" value="VPS16"/>
    <property type="match status" value="1"/>
</dbReference>
<comment type="similarity">
    <text evidence="1 3">Belongs to the VPS16 family.</text>
</comment>
<keyword evidence="3" id="KW-0653">Protein transport</keyword>
<comment type="function">
    <text evidence="3">Plays a role in vesicle-mediated protein trafficking to lysosomal compartments including the endocytic membrane transport and autophagic pathways. Believed to act as a core component of the putative HOPS and CORVET endosomal tethering complexes.</text>
</comment>
<evidence type="ECO:0000259" key="4">
    <source>
        <dbReference type="Pfam" id="PF04840"/>
    </source>
</evidence>
<dbReference type="CTD" id="41107"/>
<dbReference type="KEGG" id="hazt:108675574"/>
<dbReference type="GO" id="GO:0031902">
    <property type="term" value="C:late endosome membrane"/>
    <property type="evidence" value="ECO:0007669"/>
    <property type="project" value="UniProtKB-SubCell"/>
</dbReference>
<dbReference type="AlphaFoldDB" id="A0A8B7NZB2"/>
<dbReference type="Gene3D" id="1.10.150.780">
    <property type="entry name" value="Vps16, C-terminal region"/>
    <property type="match status" value="1"/>
</dbReference>
<keyword evidence="3" id="KW-0813">Transport</keyword>
<evidence type="ECO:0000256" key="2">
    <source>
        <dbReference type="ARBA" id="ARBA00017947"/>
    </source>
</evidence>
<evidence type="ECO:0000313" key="7">
    <source>
        <dbReference type="RefSeq" id="XP_018019087.1"/>
    </source>
</evidence>
<dbReference type="GO" id="GO:0006886">
    <property type="term" value="P:intracellular protein transport"/>
    <property type="evidence" value="ECO:0007669"/>
    <property type="project" value="InterPro"/>
</dbReference>
<dbReference type="Pfam" id="PF04840">
    <property type="entry name" value="Vps16_C"/>
    <property type="match status" value="1"/>
</dbReference>
<dbReference type="InterPro" id="IPR006926">
    <property type="entry name" value="Vps16_N"/>
</dbReference>